<comment type="caution">
    <text evidence="2">The sequence shown here is derived from an EMBL/GenBank/DDBJ whole genome shotgun (WGS) entry which is preliminary data.</text>
</comment>
<dbReference type="PANTHER" id="PTHR34293:SF1">
    <property type="entry name" value="HTH-TYPE TRANSCRIPTIONAL REGULATOR TRMBL2"/>
    <property type="match status" value="1"/>
</dbReference>
<evidence type="ECO:0000313" key="2">
    <source>
        <dbReference type="EMBL" id="OGY72307.1"/>
    </source>
</evidence>
<dbReference type="AlphaFoldDB" id="A0A1G2A892"/>
<dbReference type="InterPro" id="IPR036388">
    <property type="entry name" value="WH-like_DNA-bd_sf"/>
</dbReference>
<dbReference type="EMBL" id="MHJU01000038">
    <property type="protein sequence ID" value="OGY72307.1"/>
    <property type="molecule type" value="Genomic_DNA"/>
</dbReference>
<dbReference type="Gene3D" id="1.10.10.10">
    <property type="entry name" value="Winged helix-like DNA-binding domain superfamily/Winged helix DNA-binding domain"/>
    <property type="match status" value="1"/>
</dbReference>
<dbReference type="SUPFAM" id="SSF46785">
    <property type="entry name" value="Winged helix' DNA-binding domain"/>
    <property type="match status" value="1"/>
</dbReference>
<dbReference type="Proteomes" id="UP000178315">
    <property type="component" value="Unassembled WGS sequence"/>
</dbReference>
<dbReference type="InterPro" id="IPR051797">
    <property type="entry name" value="TrmB-like"/>
</dbReference>
<reference evidence="2 3" key="1">
    <citation type="journal article" date="2016" name="Nat. Commun.">
        <title>Thousands of microbial genomes shed light on interconnected biogeochemical processes in an aquifer system.</title>
        <authorList>
            <person name="Anantharaman K."/>
            <person name="Brown C.T."/>
            <person name="Hug L.A."/>
            <person name="Sharon I."/>
            <person name="Castelle C.J."/>
            <person name="Probst A.J."/>
            <person name="Thomas B.C."/>
            <person name="Singh A."/>
            <person name="Wilkins M.J."/>
            <person name="Karaoz U."/>
            <person name="Brodie E.L."/>
            <person name="Williams K.H."/>
            <person name="Hubbard S.S."/>
            <person name="Banfield J.F."/>
        </authorList>
    </citation>
    <scope>NUCLEOTIDE SEQUENCE [LARGE SCALE GENOMIC DNA]</scope>
</reference>
<dbReference type="Pfam" id="PF01978">
    <property type="entry name" value="TrmB"/>
    <property type="match status" value="1"/>
</dbReference>
<protein>
    <recommendedName>
        <fullName evidence="1">Transcription regulator TrmB N-terminal domain-containing protein</fullName>
    </recommendedName>
</protein>
<accession>A0A1G2A892</accession>
<gene>
    <name evidence="2" type="ORF">A3H61_00810</name>
</gene>
<dbReference type="PANTHER" id="PTHR34293">
    <property type="entry name" value="HTH-TYPE TRANSCRIPTIONAL REGULATOR TRMBL2"/>
    <property type="match status" value="1"/>
</dbReference>
<dbReference type="InterPro" id="IPR002831">
    <property type="entry name" value="Tscrpt_reg_TrmB_N"/>
</dbReference>
<evidence type="ECO:0000259" key="1">
    <source>
        <dbReference type="Pfam" id="PF01978"/>
    </source>
</evidence>
<sequence>MQQSDHTIEEVLKTIGLSEKEAQVYLGLLELGRGTVSAVARRAGINRTSGYHLLDSIIAKGLVSVSGKEPKQEYVAESPDKIIALLKKQLEADVARLKAAEELVPQLKSLHNVTNRPRVRFYEGKEGLMQVYEDTLTSREPILAYATFEDMHRTLPNYFPLYYKRRAAKGIYIRGIVPDTEMARERIKHNQKEKREVALIPADKFYFSPEINIYDNKVMIASWREKLGIIIESDEIADAMKKIYELAWVEAKRLDEKKSDHNPLNIGKPFSGLTGT</sequence>
<feature type="domain" description="Transcription regulator TrmB N-terminal" evidence="1">
    <location>
        <begin position="12"/>
        <end position="79"/>
    </location>
</feature>
<proteinExistence type="predicted"/>
<name>A0A1G2A892_9BACT</name>
<evidence type="ECO:0000313" key="3">
    <source>
        <dbReference type="Proteomes" id="UP000178315"/>
    </source>
</evidence>
<dbReference type="InterPro" id="IPR036390">
    <property type="entry name" value="WH_DNA-bd_sf"/>
</dbReference>
<organism evidence="2 3">
    <name type="scientific">Candidatus Jacksonbacteria bacterium RIFCSPLOWO2_02_FULL_44_20</name>
    <dbReference type="NCBI Taxonomy" id="1798460"/>
    <lineage>
        <taxon>Bacteria</taxon>
        <taxon>Candidatus Jacksoniibacteriota</taxon>
    </lineage>
</organism>